<feature type="transmembrane region" description="Helical" evidence="2">
    <location>
        <begin position="213"/>
        <end position="231"/>
    </location>
</feature>
<name>A0A426JY70_9PSEU</name>
<accession>A0A426JY70</accession>
<gene>
    <name evidence="4" type="ORF">EIL87_06950</name>
</gene>
<evidence type="ECO:0000256" key="2">
    <source>
        <dbReference type="SAM" id="Phobius"/>
    </source>
</evidence>
<feature type="region of interest" description="Disordered" evidence="1">
    <location>
        <begin position="323"/>
        <end position="361"/>
    </location>
</feature>
<feature type="compositionally biased region" description="Basic residues" evidence="1">
    <location>
        <begin position="69"/>
        <end position="79"/>
    </location>
</feature>
<comment type="caution">
    <text evidence="4">The sequence shown here is derived from an EMBL/GenBank/DDBJ whole genome shotgun (WGS) entry which is preliminary data.</text>
</comment>
<dbReference type="Proteomes" id="UP000274515">
    <property type="component" value="Unassembled WGS sequence"/>
</dbReference>
<dbReference type="InterPro" id="IPR027383">
    <property type="entry name" value="Znf_put"/>
</dbReference>
<keyword evidence="2" id="KW-0472">Membrane</keyword>
<dbReference type="EMBL" id="RSAA01000007">
    <property type="protein sequence ID" value="RRO18001.1"/>
    <property type="molecule type" value="Genomic_DNA"/>
</dbReference>
<evidence type="ECO:0000313" key="5">
    <source>
        <dbReference type="Proteomes" id="UP000274515"/>
    </source>
</evidence>
<sequence length="361" mass="38578">MAAEHRPSRGRRPDPLRAFAPAHHLRQRRPRHHLLGHRFRGRRRAQPAAARPGPGAPRSPRPHPGPRTPLRRRRAHRRLPGGDHPLASRPCPGAAAHHPAPLRRRNRLTSPRPGQRDFGPAGNSCAAGSDSKGVECSVCREALSARLDGEDPPVAAAGVERHLAACDECRAWQARAVALSRELRVRAVPSTPDLTDSVLRALPAPTARRWPRVLLGAVAAVQVALGALQLLGAGGHEAMAGHLFHESSAWNLALGAGFGGAAWRARASAGVLPVLSAFLAVLTVVSVQDVLTGGVSAGRLVSHLPLVAALVLLLVIRHDHRDREPGPRQGLRHDENTAITDVPDDPQPPRELGPTAYREAG</sequence>
<feature type="domain" description="Putative zinc-finger" evidence="3">
    <location>
        <begin position="136"/>
        <end position="170"/>
    </location>
</feature>
<feature type="transmembrane region" description="Helical" evidence="2">
    <location>
        <begin position="270"/>
        <end position="288"/>
    </location>
</feature>
<reference evidence="4 5" key="1">
    <citation type="submission" date="2018-11" db="EMBL/GenBank/DDBJ databases">
        <title>Saccharopolyspora rhizosphaerae sp. nov., an actinomycete isolated from rhizosphere soil in Thailand.</title>
        <authorList>
            <person name="Intra B."/>
            <person name="Euanorasetr J."/>
            <person name="Take A."/>
            <person name="Inahashi Y."/>
            <person name="Mori M."/>
            <person name="Panbangred W."/>
            <person name="Matsumoto A."/>
        </authorList>
    </citation>
    <scope>NUCLEOTIDE SEQUENCE [LARGE SCALE GENOMIC DNA]</scope>
    <source>
        <strain evidence="4 5">H219</strain>
    </source>
</reference>
<evidence type="ECO:0000259" key="3">
    <source>
        <dbReference type="Pfam" id="PF13490"/>
    </source>
</evidence>
<keyword evidence="2" id="KW-0812">Transmembrane</keyword>
<keyword evidence="2" id="KW-1133">Transmembrane helix</keyword>
<evidence type="ECO:0000313" key="4">
    <source>
        <dbReference type="EMBL" id="RRO18001.1"/>
    </source>
</evidence>
<dbReference type="Pfam" id="PF13490">
    <property type="entry name" value="zf-HC2"/>
    <property type="match status" value="1"/>
</dbReference>
<keyword evidence="5" id="KW-1185">Reference proteome</keyword>
<feature type="region of interest" description="Disordered" evidence="1">
    <location>
        <begin position="1"/>
        <end position="131"/>
    </location>
</feature>
<feature type="compositionally biased region" description="Pro residues" evidence="1">
    <location>
        <begin position="54"/>
        <end position="67"/>
    </location>
</feature>
<feature type="compositionally biased region" description="Basic and acidic residues" evidence="1">
    <location>
        <begin position="1"/>
        <end position="15"/>
    </location>
</feature>
<protein>
    <recommendedName>
        <fullName evidence="3">Putative zinc-finger domain-containing protein</fullName>
    </recommendedName>
</protein>
<feature type="compositionally biased region" description="Low complexity" evidence="1">
    <location>
        <begin position="89"/>
        <end position="99"/>
    </location>
</feature>
<organism evidence="4 5">
    <name type="scientific">Saccharopolyspora rhizosphaerae</name>
    <dbReference type="NCBI Taxonomy" id="2492662"/>
    <lineage>
        <taxon>Bacteria</taxon>
        <taxon>Bacillati</taxon>
        <taxon>Actinomycetota</taxon>
        <taxon>Actinomycetes</taxon>
        <taxon>Pseudonocardiales</taxon>
        <taxon>Pseudonocardiaceae</taxon>
        <taxon>Saccharopolyspora</taxon>
    </lineage>
</organism>
<proteinExistence type="predicted"/>
<feature type="compositionally biased region" description="Basic residues" evidence="1">
    <location>
        <begin position="23"/>
        <end position="45"/>
    </location>
</feature>
<dbReference type="AlphaFoldDB" id="A0A426JY70"/>
<feature type="transmembrane region" description="Helical" evidence="2">
    <location>
        <begin position="300"/>
        <end position="316"/>
    </location>
</feature>
<evidence type="ECO:0000256" key="1">
    <source>
        <dbReference type="SAM" id="MobiDB-lite"/>
    </source>
</evidence>
<feature type="compositionally biased region" description="Basic and acidic residues" evidence="1">
    <location>
        <begin position="323"/>
        <end position="336"/>
    </location>
</feature>